<evidence type="ECO:0000313" key="2">
    <source>
        <dbReference type="EMBL" id="MBF8435542.1"/>
    </source>
</evidence>
<dbReference type="CDD" id="cd05403">
    <property type="entry name" value="NT_KNTase_like"/>
    <property type="match status" value="1"/>
</dbReference>
<sequence>MTELIDDLKAVKDYFVNLDDIENIQAAYLFGSHASGKANRLSDLDIAILLREEKNQSEIKLKVLKELTDLGYDNIDLVILNNLSIVAKYEVVKHNNLLYAAEDFEPNSYFSLTIRKYLDFKPYLKVQQKYLKEKILNDQDGQS</sequence>
<dbReference type="InterPro" id="IPR041633">
    <property type="entry name" value="Polbeta"/>
</dbReference>
<dbReference type="PANTHER" id="PTHR43852">
    <property type="entry name" value="NUCLEOTIDYLTRANSFERASE"/>
    <property type="match status" value="1"/>
</dbReference>
<comment type="caution">
    <text evidence="2">The sequence shown here is derived from an EMBL/GenBank/DDBJ whole genome shotgun (WGS) entry which is preliminary data.</text>
</comment>
<organism evidence="2 3">
    <name type="scientific">Halonatronomonas betaini</name>
    <dbReference type="NCBI Taxonomy" id="2778430"/>
    <lineage>
        <taxon>Bacteria</taxon>
        <taxon>Bacillati</taxon>
        <taxon>Bacillota</taxon>
        <taxon>Clostridia</taxon>
        <taxon>Halanaerobiales</taxon>
        <taxon>Halarsenatibacteraceae</taxon>
        <taxon>Halonatronomonas</taxon>
    </lineage>
</organism>
<dbReference type="Proteomes" id="UP000621436">
    <property type="component" value="Unassembled WGS sequence"/>
</dbReference>
<dbReference type="InterPro" id="IPR052930">
    <property type="entry name" value="TA_antitoxin_MntA"/>
</dbReference>
<dbReference type="InterPro" id="IPR043519">
    <property type="entry name" value="NT_sf"/>
</dbReference>
<gene>
    <name evidence="2" type="ORF">I0Q91_00490</name>
</gene>
<dbReference type="EMBL" id="JADPIE010000001">
    <property type="protein sequence ID" value="MBF8435542.1"/>
    <property type="molecule type" value="Genomic_DNA"/>
</dbReference>
<evidence type="ECO:0000259" key="1">
    <source>
        <dbReference type="Pfam" id="PF18765"/>
    </source>
</evidence>
<evidence type="ECO:0000313" key="3">
    <source>
        <dbReference type="Proteomes" id="UP000621436"/>
    </source>
</evidence>
<dbReference type="PANTHER" id="PTHR43852:SF3">
    <property type="entry name" value="NUCLEOTIDYLTRANSFERASE"/>
    <property type="match status" value="1"/>
</dbReference>
<dbReference type="AlphaFoldDB" id="A0A931ANG1"/>
<accession>A0A931ANG1</accession>
<protein>
    <submittedName>
        <fullName evidence="2">Nucleotidyltransferase domain-containing protein</fullName>
    </submittedName>
</protein>
<reference evidence="2" key="1">
    <citation type="submission" date="2020-11" db="EMBL/GenBank/DDBJ databases">
        <title>Halonatronomonas betainensis gen. nov., sp. nov. a novel haloalkaliphilic representative of the family Halanaerobiacae capable of betaine degradation.</title>
        <authorList>
            <person name="Boltyanskaya Y."/>
            <person name="Kevbrin V."/>
            <person name="Detkova E."/>
            <person name="Grouzdev D.S."/>
            <person name="Koziaeva V."/>
            <person name="Zhilina T."/>
        </authorList>
    </citation>
    <scope>NUCLEOTIDE SEQUENCE</scope>
    <source>
        <strain evidence="2">Z-7014</strain>
    </source>
</reference>
<dbReference type="Pfam" id="PF18765">
    <property type="entry name" value="Polbeta"/>
    <property type="match status" value="1"/>
</dbReference>
<dbReference type="RefSeq" id="WP_270452178.1">
    <property type="nucleotide sequence ID" value="NZ_JADPIE010000001.1"/>
</dbReference>
<dbReference type="Gene3D" id="3.30.460.10">
    <property type="entry name" value="Beta Polymerase, domain 2"/>
    <property type="match status" value="1"/>
</dbReference>
<dbReference type="SUPFAM" id="SSF81301">
    <property type="entry name" value="Nucleotidyltransferase"/>
    <property type="match status" value="1"/>
</dbReference>
<feature type="domain" description="Polymerase beta nucleotidyltransferase" evidence="1">
    <location>
        <begin position="21"/>
        <end position="101"/>
    </location>
</feature>
<dbReference type="NCBIfam" id="NF047752">
    <property type="entry name" value="MntA_antitoxin"/>
    <property type="match status" value="1"/>
</dbReference>
<keyword evidence="3" id="KW-1185">Reference proteome</keyword>
<proteinExistence type="predicted"/>
<name>A0A931ANG1_9FIRM</name>